<sequence length="217" mass="23535">MRLFSPLGDAMPTSPIPSAFPVAGHLTRHPEADPQRAAVEQSIREMYAQRYGALVPAFAPMLLALREGSQVLAAVGYRRADEGPLFLEQYLDAPVESLIAAHAGRPVDRAGIVEVGNLAAPRGGEGRRLVQLLGPYLIGEGFDWVVGTVTQELRAMLVRLGVAPLTLGRAVPDALGDQARCWGSYYDHEPVVMAIHLRRALRHFMTRRARLAAGGRA</sequence>
<evidence type="ECO:0000313" key="1">
    <source>
        <dbReference type="EMBL" id="RDI27182.1"/>
    </source>
</evidence>
<reference evidence="1 2" key="1">
    <citation type="submission" date="2018-07" db="EMBL/GenBank/DDBJ databases">
        <title>Genomic Encyclopedia of Type Strains, Phase IV (KMG-IV): sequencing the most valuable type-strain genomes for metagenomic binning, comparative biology and taxonomic classification.</title>
        <authorList>
            <person name="Goeker M."/>
        </authorList>
    </citation>
    <scope>NUCLEOTIDE SEQUENCE [LARGE SCALE GENOMIC DNA]</scope>
    <source>
        <strain evidence="1 2">DSM 21352</strain>
    </source>
</reference>
<dbReference type="InterPro" id="IPR022050">
    <property type="entry name" value="T_hemolysin"/>
</dbReference>
<dbReference type="Proteomes" id="UP000255265">
    <property type="component" value="Unassembled WGS sequence"/>
</dbReference>
<evidence type="ECO:0000313" key="2">
    <source>
        <dbReference type="Proteomes" id="UP000255265"/>
    </source>
</evidence>
<dbReference type="AlphaFoldDB" id="A0A370FJ51"/>
<comment type="caution">
    <text evidence="1">The sequence shown here is derived from an EMBL/GenBank/DDBJ whole genome shotgun (WGS) entry which is preliminary data.</text>
</comment>
<organism evidence="1 2">
    <name type="scientific">Pseudacidovorax intermedius</name>
    <dbReference type="NCBI Taxonomy" id="433924"/>
    <lineage>
        <taxon>Bacteria</taxon>
        <taxon>Pseudomonadati</taxon>
        <taxon>Pseudomonadota</taxon>
        <taxon>Betaproteobacteria</taxon>
        <taxon>Burkholderiales</taxon>
        <taxon>Comamonadaceae</taxon>
        <taxon>Pseudacidovorax</taxon>
    </lineage>
</organism>
<dbReference type="RefSeq" id="WP_017761390.1">
    <property type="nucleotide sequence ID" value="NZ_QQAV01000002.1"/>
</dbReference>
<proteinExistence type="predicted"/>
<dbReference type="Pfam" id="PF12261">
    <property type="entry name" value="T_hemolysin"/>
    <property type="match status" value="1"/>
</dbReference>
<name>A0A370FJ51_9BURK</name>
<gene>
    <name evidence="1" type="ORF">DFR41_102216</name>
</gene>
<dbReference type="STRING" id="433924.NS331_06305"/>
<keyword evidence="2" id="KW-1185">Reference proteome</keyword>
<dbReference type="EMBL" id="QQAV01000002">
    <property type="protein sequence ID" value="RDI27182.1"/>
    <property type="molecule type" value="Genomic_DNA"/>
</dbReference>
<accession>A0A370FJ51</accession>
<protein>
    <submittedName>
        <fullName evidence="1">Thermostable hemolysin</fullName>
    </submittedName>
</protein>